<name>A0A9D4PP84_RHISA</name>
<dbReference type="EMBL" id="JABSTV010001252">
    <property type="protein sequence ID" value="KAH7948244.1"/>
    <property type="molecule type" value="Genomic_DNA"/>
</dbReference>
<comment type="caution">
    <text evidence="2">The sequence shown here is derived from an EMBL/GenBank/DDBJ whole genome shotgun (WGS) entry which is preliminary data.</text>
</comment>
<proteinExistence type="predicted"/>
<gene>
    <name evidence="2" type="ORF">HPB52_019784</name>
</gene>
<reference evidence="2" key="2">
    <citation type="submission" date="2021-09" db="EMBL/GenBank/DDBJ databases">
        <authorList>
            <person name="Jia N."/>
            <person name="Wang J."/>
            <person name="Shi W."/>
            <person name="Du L."/>
            <person name="Sun Y."/>
            <person name="Zhan W."/>
            <person name="Jiang J."/>
            <person name="Wang Q."/>
            <person name="Zhang B."/>
            <person name="Ji P."/>
            <person name="Sakyi L.B."/>
            <person name="Cui X."/>
            <person name="Yuan T."/>
            <person name="Jiang B."/>
            <person name="Yang W."/>
            <person name="Lam T.T.-Y."/>
            <person name="Chang Q."/>
            <person name="Ding S."/>
            <person name="Wang X."/>
            <person name="Zhu J."/>
            <person name="Ruan X."/>
            <person name="Zhao L."/>
            <person name="Wei J."/>
            <person name="Que T."/>
            <person name="Du C."/>
            <person name="Cheng J."/>
            <person name="Dai P."/>
            <person name="Han X."/>
            <person name="Huang E."/>
            <person name="Gao Y."/>
            <person name="Liu J."/>
            <person name="Shao H."/>
            <person name="Ye R."/>
            <person name="Li L."/>
            <person name="Wei W."/>
            <person name="Wang X."/>
            <person name="Wang C."/>
            <person name="Huo Q."/>
            <person name="Li W."/>
            <person name="Guo W."/>
            <person name="Chen H."/>
            <person name="Chen S."/>
            <person name="Zhou L."/>
            <person name="Zhou L."/>
            <person name="Ni X."/>
            <person name="Tian J."/>
            <person name="Zhou Y."/>
            <person name="Sheng Y."/>
            <person name="Liu T."/>
            <person name="Pan Y."/>
            <person name="Xia L."/>
            <person name="Li J."/>
            <person name="Zhao F."/>
            <person name="Cao W."/>
        </authorList>
    </citation>
    <scope>NUCLEOTIDE SEQUENCE</scope>
    <source>
        <strain evidence="2">Rsan-2018</strain>
        <tissue evidence="2">Larvae</tissue>
    </source>
</reference>
<keyword evidence="3" id="KW-1185">Reference proteome</keyword>
<dbReference type="Proteomes" id="UP000821837">
    <property type="component" value="Chromosome 6"/>
</dbReference>
<dbReference type="AlphaFoldDB" id="A0A9D4PP84"/>
<keyword evidence="1" id="KW-0175">Coiled coil</keyword>
<evidence type="ECO:0000313" key="2">
    <source>
        <dbReference type="EMBL" id="KAH7948244.1"/>
    </source>
</evidence>
<feature type="coiled-coil region" evidence="1">
    <location>
        <begin position="25"/>
        <end position="52"/>
    </location>
</feature>
<protein>
    <submittedName>
        <fullName evidence="2">Uncharacterized protein</fullName>
    </submittedName>
</protein>
<organism evidence="2 3">
    <name type="scientific">Rhipicephalus sanguineus</name>
    <name type="common">Brown dog tick</name>
    <name type="synonym">Ixodes sanguineus</name>
    <dbReference type="NCBI Taxonomy" id="34632"/>
    <lineage>
        <taxon>Eukaryota</taxon>
        <taxon>Metazoa</taxon>
        <taxon>Ecdysozoa</taxon>
        <taxon>Arthropoda</taxon>
        <taxon>Chelicerata</taxon>
        <taxon>Arachnida</taxon>
        <taxon>Acari</taxon>
        <taxon>Parasitiformes</taxon>
        <taxon>Ixodida</taxon>
        <taxon>Ixodoidea</taxon>
        <taxon>Ixodidae</taxon>
        <taxon>Rhipicephalinae</taxon>
        <taxon>Rhipicephalus</taxon>
        <taxon>Rhipicephalus</taxon>
    </lineage>
</organism>
<evidence type="ECO:0000313" key="3">
    <source>
        <dbReference type="Proteomes" id="UP000821837"/>
    </source>
</evidence>
<sequence length="117" mass="13406">MEHTKNKRASRRSQSTRIVNEVNRRIQSEHRLRAVKTQLAALNAELETLMTDEQWQKTTISSWNMMTNTLAMLKHHIDMLKASPPTLTAHLRATTDGHRPATSEREPSLNFCAWTAA</sequence>
<reference evidence="2" key="1">
    <citation type="journal article" date="2020" name="Cell">
        <title>Large-Scale Comparative Analyses of Tick Genomes Elucidate Their Genetic Diversity and Vector Capacities.</title>
        <authorList>
            <consortium name="Tick Genome and Microbiome Consortium (TIGMIC)"/>
            <person name="Jia N."/>
            <person name="Wang J."/>
            <person name="Shi W."/>
            <person name="Du L."/>
            <person name="Sun Y."/>
            <person name="Zhan W."/>
            <person name="Jiang J.F."/>
            <person name="Wang Q."/>
            <person name="Zhang B."/>
            <person name="Ji P."/>
            <person name="Bell-Sakyi L."/>
            <person name="Cui X.M."/>
            <person name="Yuan T.T."/>
            <person name="Jiang B.G."/>
            <person name="Yang W.F."/>
            <person name="Lam T.T."/>
            <person name="Chang Q.C."/>
            <person name="Ding S.J."/>
            <person name="Wang X.J."/>
            <person name="Zhu J.G."/>
            <person name="Ruan X.D."/>
            <person name="Zhao L."/>
            <person name="Wei J.T."/>
            <person name="Ye R.Z."/>
            <person name="Que T.C."/>
            <person name="Du C.H."/>
            <person name="Zhou Y.H."/>
            <person name="Cheng J.X."/>
            <person name="Dai P.F."/>
            <person name="Guo W.B."/>
            <person name="Han X.H."/>
            <person name="Huang E.J."/>
            <person name="Li L.F."/>
            <person name="Wei W."/>
            <person name="Gao Y.C."/>
            <person name="Liu J.Z."/>
            <person name="Shao H.Z."/>
            <person name="Wang X."/>
            <person name="Wang C.C."/>
            <person name="Yang T.C."/>
            <person name="Huo Q.B."/>
            <person name="Li W."/>
            <person name="Chen H.Y."/>
            <person name="Chen S.E."/>
            <person name="Zhou L.G."/>
            <person name="Ni X.B."/>
            <person name="Tian J.H."/>
            <person name="Sheng Y."/>
            <person name="Liu T."/>
            <person name="Pan Y.S."/>
            <person name="Xia L.Y."/>
            <person name="Li J."/>
            <person name="Zhao F."/>
            <person name="Cao W.C."/>
        </authorList>
    </citation>
    <scope>NUCLEOTIDE SEQUENCE</scope>
    <source>
        <strain evidence="2">Rsan-2018</strain>
    </source>
</reference>
<accession>A0A9D4PP84</accession>
<evidence type="ECO:0000256" key="1">
    <source>
        <dbReference type="SAM" id="Coils"/>
    </source>
</evidence>